<dbReference type="Proteomes" id="UP000095185">
    <property type="component" value="Chromosome"/>
</dbReference>
<dbReference type="STRING" id="274537.BIU88_10990"/>
<dbReference type="OrthoDB" id="822355at2"/>
<dbReference type="EMBL" id="CP017305">
    <property type="protein sequence ID" value="AOS84613.1"/>
    <property type="molecule type" value="Genomic_DNA"/>
</dbReference>
<evidence type="ECO:0000313" key="2">
    <source>
        <dbReference type="Proteomes" id="UP000095185"/>
    </source>
</evidence>
<dbReference type="RefSeq" id="WP_069810805.1">
    <property type="nucleotide sequence ID" value="NZ_CP017305.1"/>
</dbReference>
<dbReference type="PANTHER" id="PTHR24314">
    <property type="entry name" value="NON-SPECIFIC LIPID TRANSFER PROTEIN-RELATED"/>
    <property type="match status" value="1"/>
</dbReference>
<gene>
    <name evidence="1" type="ORF">BIU88_10990</name>
</gene>
<dbReference type="SUPFAM" id="SSF51735">
    <property type="entry name" value="NAD(P)-binding Rossmann-fold domains"/>
    <property type="match status" value="1"/>
</dbReference>
<dbReference type="AlphaFoldDB" id="A0A1D8D2W2"/>
<dbReference type="PRINTS" id="PR00081">
    <property type="entry name" value="GDHRDH"/>
</dbReference>
<proteinExistence type="predicted"/>
<dbReference type="InterPro" id="IPR052625">
    <property type="entry name" value="Chl_b_Red"/>
</dbReference>
<dbReference type="PANTHER" id="PTHR24314:SF21">
    <property type="entry name" value="CHLOROPHYLL(IDE) B REDUCTASE NYC1, CHLOROPLASTIC-RELATED"/>
    <property type="match status" value="1"/>
</dbReference>
<keyword evidence="2" id="KW-1185">Reference proteome</keyword>
<protein>
    <submittedName>
        <fullName evidence="1">Short-chain dehydrogenase</fullName>
    </submittedName>
</protein>
<dbReference type="InterPro" id="IPR036291">
    <property type="entry name" value="NAD(P)-bd_dom_sf"/>
</dbReference>
<dbReference type="Pfam" id="PF00106">
    <property type="entry name" value="adh_short"/>
    <property type="match status" value="1"/>
</dbReference>
<dbReference type="Gene3D" id="3.40.50.720">
    <property type="entry name" value="NAD(P)-binding Rossmann-like Domain"/>
    <property type="match status" value="1"/>
</dbReference>
<name>A0A1D8D2W2_CHLLM</name>
<dbReference type="CDD" id="cd05233">
    <property type="entry name" value="SDR_c"/>
    <property type="match status" value="1"/>
</dbReference>
<sequence length="258" mass="27842">MENIVITGSSRGIGFGLANAFLARGRRVIISSSSSENLEKALEELKKNHPDAPLFSRQCDVTVLSETEALWEKAEKEFGRVDIWINNAGCAHPMQPFWKLDYADIRKTVDVNLMGTINGSWVAFRRMMAQGGGHIYNLEGQGADGSVISGMGVFGTAKAGVHYFSKSLIEEAKGTPVKVSTVIPGIIRTGLQAGTAGTTTEGRMFLNMFGEDVRSATSDLASRILANTSHGACINRMSLPDMIGKVVTAPLRMLFGQQ</sequence>
<evidence type="ECO:0000313" key="1">
    <source>
        <dbReference type="EMBL" id="AOS84613.1"/>
    </source>
</evidence>
<reference evidence="1" key="1">
    <citation type="submission" date="2016-09" db="EMBL/GenBank/DDBJ databases">
        <title>Genome sequence of Chlorobaculum limnaeum.</title>
        <authorList>
            <person name="Liu Z."/>
            <person name="Tank M."/>
            <person name="Bryant D.A."/>
        </authorList>
    </citation>
    <scope>NUCLEOTIDE SEQUENCE [LARGE SCALE GENOMIC DNA]</scope>
    <source>
        <strain evidence="1">DSM 1677</strain>
    </source>
</reference>
<dbReference type="GO" id="GO:0015996">
    <property type="term" value="P:chlorophyll catabolic process"/>
    <property type="evidence" value="ECO:0007669"/>
    <property type="project" value="TreeGrafter"/>
</dbReference>
<dbReference type="InterPro" id="IPR002347">
    <property type="entry name" value="SDR_fam"/>
</dbReference>
<dbReference type="GO" id="GO:0010304">
    <property type="term" value="P:PSII associated light-harvesting complex II catabolic process"/>
    <property type="evidence" value="ECO:0007669"/>
    <property type="project" value="TreeGrafter"/>
</dbReference>
<dbReference type="GO" id="GO:0034256">
    <property type="term" value="F:chlorophyll(ide) b reductase activity"/>
    <property type="evidence" value="ECO:0007669"/>
    <property type="project" value="TreeGrafter"/>
</dbReference>
<organism evidence="1 2">
    <name type="scientific">Chlorobaculum limnaeum</name>
    <dbReference type="NCBI Taxonomy" id="274537"/>
    <lineage>
        <taxon>Bacteria</taxon>
        <taxon>Pseudomonadati</taxon>
        <taxon>Chlorobiota</taxon>
        <taxon>Chlorobiia</taxon>
        <taxon>Chlorobiales</taxon>
        <taxon>Chlorobiaceae</taxon>
        <taxon>Chlorobaculum</taxon>
    </lineage>
</organism>
<accession>A0A1D8D2W2</accession>
<dbReference type="KEGG" id="clz:BIU88_10990"/>